<dbReference type="GO" id="GO:0006355">
    <property type="term" value="P:regulation of DNA-templated transcription"/>
    <property type="evidence" value="ECO:0007669"/>
    <property type="project" value="TreeGrafter"/>
</dbReference>
<evidence type="ECO:0000256" key="1">
    <source>
        <dbReference type="ARBA" id="ARBA00022553"/>
    </source>
</evidence>
<sequence length="130" mass="13983">MTAGPTVQSETALIIEDDDDIRRLLEMTIGQAGLAVESASTGQEGLDHAQHKAYSMITVDIGLPDINGLEIVHTLREHYTGPVVIISARSSDADRSAGLAAGADLFLTKPFRPRELRQQFASLLQDAGVR</sequence>
<name>A0A543AGT9_9MICC</name>
<comment type="caution">
    <text evidence="8">The sequence shown here is derived from an EMBL/GenBank/DDBJ whole genome shotgun (WGS) entry which is preliminary data.</text>
</comment>
<dbReference type="PANTHER" id="PTHR48111:SF1">
    <property type="entry name" value="TWO-COMPONENT RESPONSE REGULATOR ORR33"/>
    <property type="match status" value="1"/>
</dbReference>
<evidence type="ECO:0000256" key="3">
    <source>
        <dbReference type="ARBA" id="ARBA00023015"/>
    </source>
</evidence>
<evidence type="ECO:0000256" key="6">
    <source>
        <dbReference type="PROSITE-ProRule" id="PRU00169"/>
    </source>
</evidence>
<evidence type="ECO:0000256" key="2">
    <source>
        <dbReference type="ARBA" id="ARBA00023012"/>
    </source>
</evidence>
<dbReference type="InterPro" id="IPR039420">
    <property type="entry name" value="WalR-like"/>
</dbReference>
<dbReference type="Proteomes" id="UP000319746">
    <property type="component" value="Unassembled WGS sequence"/>
</dbReference>
<keyword evidence="4" id="KW-0238">DNA-binding</keyword>
<dbReference type="SMART" id="SM00448">
    <property type="entry name" value="REC"/>
    <property type="match status" value="1"/>
</dbReference>
<keyword evidence="2" id="KW-0902">Two-component regulatory system</keyword>
<reference evidence="8 9" key="1">
    <citation type="submission" date="2019-06" db="EMBL/GenBank/DDBJ databases">
        <title>Sequencing the genomes of 1000 actinobacteria strains.</title>
        <authorList>
            <person name="Klenk H.-P."/>
        </authorList>
    </citation>
    <scope>NUCLEOTIDE SEQUENCE [LARGE SCALE GENOMIC DNA]</scope>
    <source>
        <strain evidence="8 9">DSM 24083</strain>
    </source>
</reference>
<dbReference type="GO" id="GO:0005829">
    <property type="term" value="C:cytosol"/>
    <property type="evidence" value="ECO:0007669"/>
    <property type="project" value="TreeGrafter"/>
</dbReference>
<evidence type="ECO:0000313" key="8">
    <source>
        <dbReference type="EMBL" id="TQL71791.1"/>
    </source>
</evidence>
<keyword evidence="9" id="KW-1185">Reference proteome</keyword>
<gene>
    <name evidence="8" type="ORF">FB556_2295</name>
</gene>
<evidence type="ECO:0000259" key="7">
    <source>
        <dbReference type="PROSITE" id="PS50110"/>
    </source>
</evidence>
<feature type="modified residue" description="4-aspartylphosphate" evidence="6">
    <location>
        <position position="60"/>
    </location>
</feature>
<dbReference type="CDD" id="cd17574">
    <property type="entry name" value="REC_OmpR"/>
    <property type="match status" value="1"/>
</dbReference>
<keyword evidence="5" id="KW-0804">Transcription</keyword>
<dbReference type="PANTHER" id="PTHR48111">
    <property type="entry name" value="REGULATOR OF RPOS"/>
    <property type="match status" value="1"/>
</dbReference>
<keyword evidence="1 6" id="KW-0597">Phosphoprotein</keyword>
<evidence type="ECO:0000256" key="5">
    <source>
        <dbReference type="ARBA" id="ARBA00023163"/>
    </source>
</evidence>
<dbReference type="GO" id="GO:0032993">
    <property type="term" value="C:protein-DNA complex"/>
    <property type="evidence" value="ECO:0007669"/>
    <property type="project" value="TreeGrafter"/>
</dbReference>
<dbReference type="PROSITE" id="PS50110">
    <property type="entry name" value="RESPONSE_REGULATORY"/>
    <property type="match status" value="1"/>
</dbReference>
<proteinExistence type="predicted"/>
<dbReference type="OrthoDB" id="3197131at2"/>
<keyword evidence="3" id="KW-0805">Transcription regulation</keyword>
<dbReference type="InterPro" id="IPR011006">
    <property type="entry name" value="CheY-like_superfamily"/>
</dbReference>
<dbReference type="Gene3D" id="3.40.50.2300">
    <property type="match status" value="1"/>
</dbReference>
<feature type="domain" description="Response regulatory" evidence="7">
    <location>
        <begin position="11"/>
        <end position="124"/>
    </location>
</feature>
<dbReference type="Pfam" id="PF00072">
    <property type="entry name" value="Response_reg"/>
    <property type="match status" value="1"/>
</dbReference>
<evidence type="ECO:0000313" key="9">
    <source>
        <dbReference type="Proteomes" id="UP000319746"/>
    </source>
</evidence>
<dbReference type="InterPro" id="IPR001789">
    <property type="entry name" value="Sig_transdc_resp-reg_receiver"/>
</dbReference>
<dbReference type="RefSeq" id="WP_141867653.1">
    <property type="nucleotide sequence ID" value="NZ_BAABAN010000001.1"/>
</dbReference>
<organism evidence="8 9">
    <name type="scientific">Enteractinococcus coprophilus</name>
    <dbReference type="NCBI Taxonomy" id="1027633"/>
    <lineage>
        <taxon>Bacteria</taxon>
        <taxon>Bacillati</taxon>
        <taxon>Actinomycetota</taxon>
        <taxon>Actinomycetes</taxon>
        <taxon>Micrococcales</taxon>
        <taxon>Micrococcaceae</taxon>
    </lineage>
</organism>
<evidence type="ECO:0000256" key="4">
    <source>
        <dbReference type="ARBA" id="ARBA00023125"/>
    </source>
</evidence>
<dbReference type="GO" id="GO:0000976">
    <property type="term" value="F:transcription cis-regulatory region binding"/>
    <property type="evidence" value="ECO:0007669"/>
    <property type="project" value="TreeGrafter"/>
</dbReference>
<accession>A0A543AGT9</accession>
<dbReference type="SUPFAM" id="SSF52172">
    <property type="entry name" value="CheY-like"/>
    <property type="match status" value="1"/>
</dbReference>
<dbReference type="EMBL" id="VFOU01000003">
    <property type="protein sequence ID" value="TQL71791.1"/>
    <property type="molecule type" value="Genomic_DNA"/>
</dbReference>
<dbReference type="GO" id="GO:0000156">
    <property type="term" value="F:phosphorelay response regulator activity"/>
    <property type="evidence" value="ECO:0007669"/>
    <property type="project" value="TreeGrafter"/>
</dbReference>
<dbReference type="AlphaFoldDB" id="A0A543AGT9"/>
<protein>
    <submittedName>
        <fullName evidence="8">Transcriptional regulator</fullName>
    </submittedName>
</protein>